<name>A0A7Y9JS23_9ACTN</name>
<feature type="transmembrane region" description="Helical" evidence="1">
    <location>
        <begin position="77"/>
        <end position="106"/>
    </location>
</feature>
<organism evidence="2 3">
    <name type="scientific">Nocardioides marinisabuli</name>
    <dbReference type="NCBI Taxonomy" id="419476"/>
    <lineage>
        <taxon>Bacteria</taxon>
        <taxon>Bacillati</taxon>
        <taxon>Actinomycetota</taxon>
        <taxon>Actinomycetes</taxon>
        <taxon>Propionibacteriales</taxon>
        <taxon>Nocardioidaceae</taxon>
        <taxon>Nocardioides</taxon>
    </lineage>
</organism>
<proteinExistence type="predicted"/>
<comment type="caution">
    <text evidence="2">The sequence shown here is derived from an EMBL/GenBank/DDBJ whole genome shotgun (WGS) entry which is preliminary data.</text>
</comment>
<dbReference type="EMBL" id="JACCBE010000001">
    <property type="protein sequence ID" value="NYD58163.1"/>
    <property type="molecule type" value="Genomic_DNA"/>
</dbReference>
<accession>A0A7Y9JS23</accession>
<dbReference type="AlphaFoldDB" id="A0A7Y9JS23"/>
<dbReference type="Pfam" id="PF10011">
    <property type="entry name" value="DUF2254"/>
    <property type="match status" value="1"/>
</dbReference>
<keyword evidence="1" id="KW-0472">Membrane</keyword>
<feature type="transmembrane region" description="Helical" evidence="1">
    <location>
        <begin position="127"/>
        <end position="145"/>
    </location>
</feature>
<protein>
    <submittedName>
        <fullName evidence="2">Putative membrane protein</fullName>
    </submittedName>
</protein>
<dbReference type="Proteomes" id="UP000516957">
    <property type="component" value="Unassembled WGS sequence"/>
</dbReference>
<dbReference type="RefSeq" id="WP_179615820.1">
    <property type="nucleotide sequence ID" value="NZ_CP059163.1"/>
</dbReference>
<evidence type="ECO:0000313" key="2">
    <source>
        <dbReference type="EMBL" id="NYD58163.1"/>
    </source>
</evidence>
<keyword evidence="1" id="KW-0812">Transmembrane</keyword>
<feature type="transmembrane region" description="Helical" evidence="1">
    <location>
        <begin position="157"/>
        <end position="176"/>
    </location>
</feature>
<reference evidence="2 3" key="1">
    <citation type="submission" date="2020-07" db="EMBL/GenBank/DDBJ databases">
        <title>Sequencing the genomes of 1000 actinobacteria strains.</title>
        <authorList>
            <person name="Klenk H.-P."/>
        </authorList>
    </citation>
    <scope>NUCLEOTIDE SEQUENCE [LARGE SCALE GENOMIC DNA]</scope>
    <source>
        <strain evidence="2 3">DSM 18965</strain>
    </source>
</reference>
<evidence type="ECO:0000256" key="1">
    <source>
        <dbReference type="SAM" id="Phobius"/>
    </source>
</evidence>
<gene>
    <name evidence="2" type="ORF">BKA08_002401</name>
</gene>
<sequence length="425" mass="45992">MSTPQPQPSPVPAAPSGRQAGRGWFARLASRLVRPFWVVPALWSLGAIALGLVVPRLDSTGLSDLLPFLFPGDVEGARSVLSSIAGAMISVTGLVFSNTMVVLQLASSQFSPRVLQTFLQDRVTQHTLGVFTATFVYALTVLRSLADAGDSPVPQLAVTLAFALVVAAVAMFLMFINHITASVGISNILHRSAAETRGLLERGRGARTRMPDGPPDLPYLGHQQVVLARSSGYLDAVDVDQVAAAAQRHDVRVELLHPLGTFLVESRPLAMVHGGRGTDVDWTRVLGRHLDLARERSLQQDISFGLRRLVDIAERALSPGINDPTTAVQVVDQLHDLLHRIAAESDPYPVHLDGDGTARLVTREVTFAELLDLAVDEIAHWGADSLQIPRRLRAMLDDLLVDARPEHREALQRKQSQLAALDTAG</sequence>
<evidence type="ECO:0000313" key="3">
    <source>
        <dbReference type="Proteomes" id="UP000516957"/>
    </source>
</evidence>
<feature type="transmembrane region" description="Helical" evidence="1">
    <location>
        <begin position="36"/>
        <end position="57"/>
    </location>
</feature>
<keyword evidence="3" id="KW-1185">Reference proteome</keyword>
<keyword evidence="1" id="KW-1133">Transmembrane helix</keyword>
<dbReference type="InterPro" id="IPR018723">
    <property type="entry name" value="DUF2254_membrane"/>
</dbReference>